<dbReference type="EMBL" id="QGKX02001290">
    <property type="protein sequence ID" value="KAF3536991.1"/>
    <property type="molecule type" value="Genomic_DNA"/>
</dbReference>
<organism evidence="1 2">
    <name type="scientific">Brassica cretica</name>
    <name type="common">Mustard</name>
    <dbReference type="NCBI Taxonomy" id="69181"/>
    <lineage>
        <taxon>Eukaryota</taxon>
        <taxon>Viridiplantae</taxon>
        <taxon>Streptophyta</taxon>
        <taxon>Embryophyta</taxon>
        <taxon>Tracheophyta</taxon>
        <taxon>Spermatophyta</taxon>
        <taxon>Magnoliopsida</taxon>
        <taxon>eudicotyledons</taxon>
        <taxon>Gunneridae</taxon>
        <taxon>Pentapetalae</taxon>
        <taxon>rosids</taxon>
        <taxon>malvids</taxon>
        <taxon>Brassicales</taxon>
        <taxon>Brassicaceae</taxon>
        <taxon>Brassiceae</taxon>
        <taxon>Brassica</taxon>
    </lineage>
</organism>
<evidence type="ECO:0000313" key="1">
    <source>
        <dbReference type="EMBL" id="KAF3536991.1"/>
    </source>
</evidence>
<proteinExistence type="predicted"/>
<protein>
    <submittedName>
        <fullName evidence="1">Uncharacterized protein</fullName>
    </submittedName>
</protein>
<accession>A0A8S9Q7F0</accession>
<sequence>MVSLSNGVVALDLGRLATGYGMGAFSYVVSPSRCQSLFFAGGATAEHLAADIGDLVLINCYLKLDVILIRKTRCSQHWTFVGVLPHIESNKEQEENSIKSKSLEAVIKKDLPEISPEAKAKATEAKAIGQDTSYLLLKRKPLLVAVLLFVVGVENGCDEVNVQIPAKYKYVFSQQIMLGQEKVTMYVPEIKLRSNSI</sequence>
<name>A0A8S9Q7F0_BRACR</name>
<reference evidence="1" key="1">
    <citation type="submission" date="2019-12" db="EMBL/GenBank/DDBJ databases">
        <title>Genome sequencing and annotation of Brassica cretica.</title>
        <authorList>
            <person name="Studholme D.J."/>
            <person name="Sarris P."/>
        </authorList>
    </citation>
    <scope>NUCLEOTIDE SEQUENCE</scope>
    <source>
        <strain evidence="1">PFS-109/04</strain>
        <tissue evidence="1">Leaf</tissue>
    </source>
</reference>
<dbReference type="AlphaFoldDB" id="A0A8S9Q7F0"/>
<dbReference type="Proteomes" id="UP000712600">
    <property type="component" value="Unassembled WGS sequence"/>
</dbReference>
<gene>
    <name evidence="1" type="ORF">F2Q69_00020815</name>
</gene>
<comment type="caution">
    <text evidence="1">The sequence shown here is derived from an EMBL/GenBank/DDBJ whole genome shotgun (WGS) entry which is preliminary data.</text>
</comment>
<evidence type="ECO:0000313" key="2">
    <source>
        <dbReference type="Proteomes" id="UP000712600"/>
    </source>
</evidence>